<dbReference type="PANTHER" id="PTHR11638">
    <property type="entry name" value="ATP-DEPENDENT CLP PROTEASE"/>
    <property type="match status" value="1"/>
</dbReference>
<name>A0A9E2L2N7_9SPIR</name>
<dbReference type="SUPFAM" id="SSF81923">
    <property type="entry name" value="Double Clp-N motif"/>
    <property type="match status" value="1"/>
</dbReference>
<evidence type="ECO:0000256" key="2">
    <source>
        <dbReference type="ARBA" id="ARBA00022741"/>
    </source>
</evidence>
<evidence type="ECO:0000256" key="3">
    <source>
        <dbReference type="ARBA" id="ARBA00022840"/>
    </source>
</evidence>
<organism evidence="9 10">
    <name type="scientific">Candidatus Treponema excrementipullorum</name>
    <dbReference type="NCBI Taxonomy" id="2838768"/>
    <lineage>
        <taxon>Bacteria</taxon>
        <taxon>Pseudomonadati</taxon>
        <taxon>Spirochaetota</taxon>
        <taxon>Spirochaetia</taxon>
        <taxon>Spirochaetales</taxon>
        <taxon>Treponemataceae</taxon>
        <taxon>Treponema</taxon>
    </lineage>
</organism>
<keyword evidence="4 6" id="KW-0143">Chaperone</keyword>
<dbReference type="InterPro" id="IPR050130">
    <property type="entry name" value="ClpA_ClpB"/>
</dbReference>
<sequence>MNLSPQLQKIIATAFDNARKLKHEFITPEHLLDASLNYSFVCDLLLVCGGNVDFIKENIQKYLSTNMEAVENREPIQTVGFQSVLERAVLSCEAAEKQEVDITDVIVSMIDESENYCSYYLRMGGIDRLRFIEIISYIKYSSRDEDLQAALDKVLSDPNIEEKFFTDSQNDEDRTESEQNGSQGKQSGKNVLEKYTVNLTEKARKGELDVLIGREEELERTVQVLCRRYKNNPVHVGDAGVGKTAVTEGLAQRIASGSVPDILEGCEIFSLDMGALVAGTKYRGDFEERLKQVTTELSKKEKAILFIDEIHTIVGAGASGNGSLDASNLLKPLLSSGKIRCIGSTTYDEYTKIFEKDRALARRFQKIDIVEPDRETAIKILEGLKDSYESYHKVKYQKGALRAAVDLSMQYLPDKRLPDKAIDIMDEAGAYLRLKGNSKGPLAAGSKGNSSSHQKKVTVSLVEKITANMAHIPEKKISVNEKEVLQNIGETIKKEIYGQDTAVDMVVQAVKRSRAGLRDPDKPMASFLFVGPTGVGKTELAKILAESLSMKLLRFDMSEYQEKHTVSRLIGAPPGYVGFEDGGLLTAAVRKEPYAVVVLDEVEKAHSDIYNILLQVMDYGQLTDSQGRKADFRNVILIMTSNAGASEAGHNAIGFGSTPLGVTAMKEAVEKTFTPEFRNRLDAVVSFNSLSKNVAENIVRKEVRKLANRLNDKQVLLSIDDDCVAFLAEKGYSSLFGARNIARIVDAEIATPLVDVILFGELSKGGTVTCCLDTDRCQVVFRYGTK</sequence>
<protein>
    <submittedName>
        <fullName evidence="9">ATP-dependent Clp protease ATP-binding subunit ClpA</fullName>
    </submittedName>
</protein>
<comment type="similarity">
    <text evidence="6">Belongs to the ClpA/ClpB family.</text>
</comment>
<dbReference type="InterPro" id="IPR019489">
    <property type="entry name" value="Clp_ATPase_C"/>
</dbReference>
<evidence type="ECO:0000256" key="4">
    <source>
        <dbReference type="ARBA" id="ARBA00023186"/>
    </source>
</evidence>
<reference evidence="9" key="2">
    <citation type="submission" date="2021-04" db="EMBL/GenBank/DDBJ databases">
        <authorList>
            <person name="Gilroy R."/>
        </authorList>
    </citation>
    <scope>NUCLEOTIDE SEQUENCE</scope>
    <source>
        <strain evidence="9">Gambia15-2214</strain>
    </source>
</reference>
<dbReference type="InterPro" id="IPR041546">
    <property type="entry name" value="ClpA/ClpB_AAA_lid"/>
</dbReference>
<dbReference type="InterPro" id="IPR028299">
    <property type="entry name" value="ClpA/B_CS2"/>
</dbReference>
<dbReference type="Gene3D" id="3.40.50.300">
    <property type="entry name" value="P-loop containing nucleotide triphosphate hydrolases"/>
    <property type="match status" value="2"/>
</dbReference>
<dbReference type="CDD" id="cd19499">
    <property type="entry name" value="RecA-like_ClpB_Hsp104-like"/>
    <property type="match status" value="1"/>
</dbReference>
<dbReference type="EMBL" id="JAHLFV010000150">
    <property type="protein sequence ID" value="MBU3850155.1"/>
    <property type="molecule type" value="Genomic_DNA"/>
</dbReference>
<evidence type="ECO:0000313" key="10">
    <source>
        <dbReference type="Proteomes" id="UP000823914"/>
    </source>
</evidence>
<dbReference type="Pfam" id="PF07724">
    <property type="entry name" value="AAA_2"/>
    <property type="match status" value="1"/>
</dbReference>
<dbReference type="PROSITE" id="PS51903">
    <property type="entry name" value="CLP_R"/>
    <property type="match status" value="1"/>
</dbReference>
<dbReference type="PRINTS" id="PR00300">
    <property type="entry name" value="CLPPROTEASEA"/>
</dbReference>
<dbReference type="Pfam" id="PF17871">
    <property type="entry name" value="AAA_lid_9"/>
    <property type="match status" value="1"/>
</dbReference>
<evidence type="ECO:0000259" key="8">
    <source>
        <dbReference type="PROSITE" id="PS51903"/>
    </source>
</evidence>
<dbReference type="InterPro" id="IPR036628">
    <property type="entry name" value="Clp_N_dom_sf"/>
</dbReference>
<evidence type="ECO:0000256" key="1">
    <source>
        <dbReference type="ARBA" id="ARBA00022737"/>
    </source>
</evidence>
<dbReference type="PANTHER" id="PTHR11638:SF111">
    <property type="entry name" value="ATP-DEPENDENT CLP PROTEASE ATP-BINDING SUBUNIT CLPA"/>
    <property type="match status" value="1"/>
</dbReference>
<keyword evidence="1 5" id="KW-0677">Repeat</keyword>
<feature type="compositionally biased region" description="Polar residues" evidence="7">
    <location>
        <begin position="178"/>
        <end position="187"/>
    </location>
</feature>
<dbReference type="Pfam" id="PF02861">
    <property type="entry name" value="Clp_N"/>
    <property type="match status" value="1"/>
</dbReference>
<dbReference type="Gene3D" id="1.10.1780.10">
    <property type="entry name" value="Clp, N-terminal domain"/>
    <property type="match status" value="1"/>
</dbReference>
<dbReference type="SMART" id="SM01086">
    <property type="entry name" value="ClpB_D2-small"/>
    <property type="match status" value="1"/>
</dbReference>
<evidence type="ECO:0000313" key="9">
    <source>
        <dbReference type="EMBL" id="MBU3850155.1"/>
    </source>
</evidence>
<dbReference type="CDD" id="cd00009">
    <property type="entry name" value="AAA"/>
    <property type="match status" value="1"/>
</dbReference>
<feature type="region of interest" description="Disordered" evidence="7">
    <location>
        <begin position="164"/>
        <end position="187"/>
    </location>
</feature>
<dbReference type="FunFam" id="3.40.50.300:FF:000025">
    <property type="entry name" value="ATP-dependent Clp protease subunit"/>
    <property type="match status" value="1"/>
</dbReference>
<proteinExistence type="inferred from homology"/>
<gene>
    <name evidence="9" type="primary">clpA</name>
    <name evidence="9" type="ORF">IAA16_06275</name>
</gene>
<dbReference type="NCBIfam" id="TIGR02639">
    <property type="entry name" value="ClpA"/>
    <property type="match status" value="1"/>
</dbReference>
<dbReference type="GO" id="GO:0006508">
    <property type="term" value="P:proteolysis"/>
    <property type="evidence" value="ECO:0007669"/>
    <property type="project" value="UniProtKB-KW"/>
</dbReference>
<dbReference type="GO" id="GO:0005737">
    <property type="term" value="C:cytoplasm"/>
    <property type="evidence" value="ECO:0007669"/>
    <property type="project" value="TreeGrafter"/>
</dbReference>
<dbReference type="PROSITE" id="PS00871">
    <property type="entry name" value="CLPAB_2"/>
    <property type="match status" value="1"/>
</dbReference>
<dbReference type="InterPro" id="IPR027417">
    <property type="entry name" value="P-loop_NTPase"/>
</dbReference>
<feature type="domain" description="Clp R" evidence="8">
    <location>
        <begin position="1"/>
        <end position="66"/>
    </location>
</feature>
<keyword evidence="9" id="KW-0378">Hydrolase</keyword>
<dbReference type="PROSITE" id="PS00870">
    <property type="entry name" value="CLPAB_1"/>
    <property type="match status" value="1"/>
</dbReference>
<accession>A0A9E2L2N7</accession>
<evidence type="ECO:0000256" key="6">
    <source>
        <dbReference type="RuleBase" id="RU004432"/>
    </source>
</evidence>
<dbReference type="GO" id="GO:0016887">
    <property type="term" value="F:ATP hydrolysis activity"/>
    <property type="evidence" value="ECO:0007669"/>
    <property type="project" value="InterPro"/>
</dbReference>
<dbReference type="AlphaFoldDB" id="A0A9E2L2N7"/>
<dbReference type="GO" id="GO:0005524">
    <property type="term" value="F:ATP binding"/>
    <property type="evidence" value="ECO:0007669"/>
    <property type="project" value="UniProtKB-KW"/>
</dbReference>
<dbReference type="InterPro" id="IPR003959">
    <property type="entry name" value="ATPase_AAA_core"/>
</dbReference>
<keyword evidence="9" id="KW-0645">Protease</keyword>
<dbReference type="InterPro" id="IPR004176">
    <property type="entry name" value="Clp_R_N"/>
</dbReference>
<dbReference type="InterPro" id="IPR001270">
    <property type="entry name" value="ClpA/B"/>
</dbReference>
<dbReference type="GO" id="GO:0034605">
    <property type="term" value="P:cellular response to heat"/>
    <property type="evidence" value="ECO:0007669"/>
    <property type="project" value="TreeGrafter"/>
</dbReference>
<dbReference type="Pfam" id="PF10431">
    <property type="entry name" value="ClpB_D2-small"/>
    <property type="match status" value="1"/>
</dbReference>
<keyword evidence="3 6" id="KW-0067">ATP-binding</keyword>
<evidence type="ECO:0000256" key="5">
    <source>
        <dbReference type="PROSITE-ProRule" id="PRU01251"/>
    </source>
</evidence>
<dbReference type="InterPro" id="IPR013461">
    <property type="entry name" value="ClpA"/>
</dbReference>
<dbReference type="GO" id="GO:0043335">
    <property type="term" value="P:protein unfolding"/>
    <property type="evidence" value="ECO:0007669"/>
    <property type="project" value="InterPro"/>
</dbReference>
<dbReference type="SUPFAM" id="SSF52540">
    <property type="entry name" value="P-loop containing nucleoside triphosphate hydrolases"/>
    <property type="match status" value="2"/>
</dbReference>
<evidence type="ECO:0000256" key="7">
    <source>
        <dbReference type="SAM" id="MobiDB-lite"/>
    </source>
</evidence>
<keyword evidence="2 6" id="KW-0547">Nucleotide-binding</keyword>
<comment type="caution">
    <text evidence="9">The sequence shown here is derived from an EMBL/GenBank/DDBJ whole genome shotgun (WGS) entry which is preliminary data.</text>
</comment>
<dbReference type="SMART" id="SM00382">
    <property type="entry name" value="AAA"/>
    <property type="match status" value="2"/>
</dbReference>
<dbReference type="InterPro" id="IPR018368">
    <property type="entry name" value="ClpA/B_CS1"/>
</dbReference>
<dbReference type="InterPro" id="IPR003593">
    <property type="entry name" value="AAA+_ATPase"/>
</dbReference>
<dbReference type="GO" id="GO:0008233">
    <property type="term" value="F:peptidase activity"/>
    <property type="evidence" value="ECO:0007669"/>
    <property type="project" value="UniProtKB-KW"/>
</dbReference>
<dbReference type="Proteomes" id="UP000823914">
    <property type="component" value="Unassembled WGS sequence"/>
</dbReference>
<reference evidence="9" key="1">
    <citation type="journal article" date="2021" name="PeerJ">
        <title>Extensive microbial diversity within the chicken gut microbiome revealed by metagenomics and culture.</title>
        <authorList>
            <person name="Gilroy R."/>
            <person name="Ravi A."/>
            <person name="Getino M."/>
            <person name="Pursley I."/>
            <person name="Horton D.L."/>
            <person name="Alikhan N.F."/>
            <person name="Baker D."/>
            <person name="Gharbi K."/>
            <person name="Hall N."/>
            <person name="Watson M."/>
            <person name="Adriaenssens E.M."/>
            <person name="Foster-Nyarko E."/>
            <person name="Jarju S."/>
            <person name="Secka A."/>
            <person name="Antonio M."/>
            <person name="Oren A."/>
            <person name="Chaudhuri R.R."/>
            <person name="La Ragione R."/>
            <person name="Hildebrand F."/>
            <person name="Pallen M.J."/>
        </authorList>
    </citation>
    <scope>NUCLEOTIDE SEQUENCE</scope>
    <source>
        <strain evidence="9">Gambia15-2214</strain>
    </source>
</reference>
<dbReference type="Pfam" id="PF00004">
    <property type="entry name" value="AAA"/>
    <property type="match status" value="1"/>
</dbReference>
<dbReference type="Gene3D" id="1.10.8.60">
    <property type="match status" value="2"/>
</dbReference>